<evidence type="ECO:0000313" key="1">
    <source>
        <dbReference type="EMBL" id="GGE45495.1"/>
    </source>
</evidence>
<gene>
    <name evidence="2" type="ORF">EV200_104462</name>
    <name evidence="1" type="ORF">GCM10011413_09620</name>
</gene>
<dbReference type="RefSeq" id="WP_132533146.1">
    <property type="nucleotide sequence ID" value="NZ_BMJO01000002.1"/>
</dbReference>
<evidence type="ECO:0000313" key="2">
    <source>
        <dbReference type="EMBL" id="TCO25424.1"/>
    </source>
</evidence>
<reference evidence="1" key="4">
    <citation type="submission" date="2024-05" db="EMBL/GenBank/DDBJ databases">
        <authorList>
            <person name="Sun Q."/>
            <person name="Zhou Y."/>
        </authorList>
    </citation>
    <scope>NUCLEOTIDE SEQUENCE</scope>
    <source>
        <strain evidence="1">CGMCC 1.15644</strain>
    </source>
</reference>
<keyword evidence="4" id="KW-1185">Reference proteome</keyword>
<protein>
    <submittedName>
        <fullName evidence="2">Uncharacterized protein</fullName>
    </submittedName>
</protein>
<reference evidence="1" key="1">
    <citation type="journal article" date="2014" name="Int. J. Syst. Evol. Microbiol.">
        <title>Complete genome of a new Firmicutes species belonging to the dominant human colonic microbiota ('Ruminococcus bicirculans') reveals two chromosomes and a selective capacity to utilize plant glucans.</title>
        <authorList>
            <consortium name="NISC Comparative Sequencing Program"/>
            <person name="Wegmann U."/>
            <person name="Louis P."/>
            <person name="Goesmann A."/>
            <person name="Henrissat B."/>
            <person name="Duncan S.H."/>
            <person name="Flint H.J."/>
        </authorList>
    </citation>
    <scope>NUCLEOTIDE SEQUENCE</scope>
    <source>
        <strain evidence="1">CGMCC 1.15644</strain>
    </source>
</reference>
<evidence type="ECO:0000313" key="3">
    <source>
        <dbReference type="Proteomes" id="UP000295684"/>
    </source>
</evidence>
<dbReference type="AlphaFoldDB" id="A0A4R2HDF7"/>
<reference evidence="2 3" key="3">
    <citation type="submission" date="2019-03" db="EMBL/GenBank/DDBJ databases">
        <title>Genomic Encyclopedia of Type Strains, Phase IV (KMG-IV): sequencing the most valuable type-strain genomes for metagenomic binning, comparative biology and taxonomic classification.</title>
        <authorList>
            <person name="Goeker M."/>
        </authorList>
    </citation>
    <scope>NUCLEOTIDE SEQUENCE [LARGE SCALE GENOMIC DNA]</scope>
    <source>
        <strain evidence="2 3">DSM 103236</strain>
    </source>
</reference>
<dbReference type="EMBL" id="SLWO01000004">
    <property type="protein sequence ID" value="TCO25424.1"/>
    <property type="molecule type" value="Genomic_DNA"/>
</dbReference>
<organism evidence="2 3">
    <name type="scientific">Pedobacter psychrotolerans</name>
    <dbReference type="NCBI Taxonomy" id="1843235"/>
    <lineage>
        <taxon>Bacteria</taxon>
        <taxon>Pseudomonadati</taxon>
        <taxon>Bacteroidota</taxon>
        <taxon>Sphingobacteriia</taxon>
        <taxon>Sphingobacteriales</taxon>
        <taxon>Sphingobacteriaceae</taxon>
        <taxon>Pedobacter</taxon>
    </lineage>
</organism>
<evidence type="ECO:0000313" key="4">
    <source>
        <dbReference type="Proteomes" id="UP000622648"/>
    </source>
</evidence>
<name>A0A4R2HDF7_9SPHI</name>
<comment type="caution">
    <text evidence="2">The sequence shown here is derived from an EMBL/GenBank/DDBJ whole genome shotgun (WGS) entry which is preliminary data.</text>
</comment>
<reference evidence="4" key="2">
    <citation type="journal article" date="2019" name="Int. J. Syst. Evol. Microbiol.">
        <title>The Global Catalogue of Microorganisms (GCM) 10K type strain sequencing project: providing services to taxonomists for standard genome sequencing and annotation.</title>
        <authorList>
            <consortium name="The Broad Institute Genomics Platform"/>
            <consortium name="The Broad Institute Genome Sequencing Center for Infectious Disease"/>
            <person name="Wu L."/>
            <person name="Ma J."/>
        </authorList>
    </citation>
    <scope>NUCLEOTIDE SEQUENCE [LARGE SCALE GENOMIC DNA]</scope>
    <source>
        <strain evidence="4">CGMCC 1.15644</strain>
    </source>
</reference>
<accession>A0A4R2HDF7</accession>
<dbReference type="Proteomes" id="UP000622648">
    <property type="component" value="Unassembled WGS sequence"/>
</dbReference>
<dbReference type="Proteomes" id="UP000295684">
    <property type="component" value="Unassembled WGS sequence"/>
</dbReference>
<proteinExistence type="predicted"/>
<sequence>MEGLRNKLLKRIFALTLLSVLVLKVFAFSISYFSSSTDAFSIEKSVEENKDKEGESLDKNKKKLLIYESLVMDTGHLLLSNHFAPSTQPYYLRMGMHPPKSVPTPPPNHLS</sequence>
<dbReference type="EMBL" id="BMJO01000002">
    <property type="protein sequence ID" value="GGE45495.1"/>
    <property type="molecule type" value="Genomic_DNA"/>
</dbReference>
<dbReference type="OrthoDB" id="772486at2"/>